<evidence type="ECO:0000256" key="2">
    <source>
        <dbReference type="ARBA" id="ARBA00022598"/>
    </source>
</evidence>
<sequence length="231" mass="25214">MKTAVIVFPGSNCDHDCYHAVKHVVGGNVNFVWHHTESLDGYDFVIIPGGFSYGDYLRPGAISRFSPVMGAARRFAESGAPILGICNGFQILTEAGLLPGALMRNESMKFICKDIWVRVETSDSFLTSGLDKKKALKMPIAHMEGRYTADPKTLETLNAEDRVLFRYSDVTGRVKDEANPNGSAENIAGILSEKRNVAGMMPHPERVCEESLGGVDGLLLFRSAMENLSVG</sequence>
<dbReference type="GO" id="GO:0006189">
    <property type="term" value="P:'de novo' IMP biosynthetic process"/>
    <property type="evidence" value="ECO:0007669"/>
    <property type="project" value="InterPro"/>
</dbReference>
<evidence type="ECO:0000256" key="5">
    <source>
        <dbReference type="ARBA" id="ARBA00022801"/>
    </source>
</evidence>
<dbReference type="Gene3D" id="3.40.50.880">
    <property type="match status" value="1"/>
</dbReference>
<evidence type="ECO:0000313" key="8">
    <source>
        <dbReference type="EMBL" id="VAX18056.1"/>
    </source>
</evidence>
<dbReference type="InterPro" id="IPR029062">
    <property type="entry name" value="Class_I_gatase-like"/>
</dbReference>
<dbReference type="GO" id="GO:0004642">
    <property type="term" value="F:phosphoribosylformylglycinamidine synthase activity"/>
    <property type="evidence" value="ECO:0007669"/>
    <property type="project" value="UniProtKB-EC"/>
</dbReference>
<evidence type="ECO:0000256" key="4">
    <source>
        <dbReference type="ARBA" id="ARBA00022755"/>
    </source>
</evidence>
<keyword evidence="5" id="KW-0378">Hydrolase</keyword>
<gene>
    <name evidence="8" type="ORF">MNBD_NITROSPINAE04-1412</name>
</gene>
<dbReference type="GO" id="GO:0016787">
    <property type="term" value="F:hydrolase activity"/>
    <property type="evidence" value="ECO:0007669"/>
    <property type="project" value="UniProtKB-KW"/>
</dbReference>
<dbReference type="AlphaFoldDB" id="A0A3B1BI79"/>
<dbReference type="PROSITE" id="PS51273">
    <property type="entry name" value="GATASE_TYPE_1"/>
    <property type="match status" value="1"/>
</dbReference>
<protein>
    <submittedName>
        <fullName evidence="8">Phosphoribosylformylglycinamidine synthase, glutamine amidotransferase subunit</fullName>
        <ecNumber evidence="8">6.3.5.3</ecNumber>
    </submittedName>
</protein>
<keyword evidence="6" id="KW-0067">ATP-binding</keyword>
<keyword evidence="7 8" id="KW-0315">Glutamine amidotransferase</keyword>
<organism evidence="8">
    <name type="scientific">hydrothermal vent metagenome</name>
    <dbReference type="NCBI Taxonomy" id="652676"/>
    <lineage>
        <taxon>unclassified sequences</taxon>
        <taxon>metagenomes</taxon>
        <taxon>ecological metagenomes</taxon>
    </lineage>
</organism>
<reference evidence="8" key="1">
    <citation type="submission" date="2018-06" db="EMBL/GenBank/DDBJ databases">
        <authorList>
            <person name="Zhirakovskaya E."/>
        </authorList>
    </citation>
    <scope>NUCLEOTIDE SEQUENCE</scope>
</reference>
<dbReference type="GO" id="GO:0005524">
    <property type="term" value="F:ATP binding"/>
    <property type="evidence" value="ECO:0007669"/>
    <property type="project" value="UniProtKB-KW"/>
</dbReference>
<dbReference type="Pfam" id="PF13507">
    <property type="entry name" value="GATase_5"/>
    <property type="match status" value="1"/>
</dbReference>
<dbReference type="EC" id="6.3.5.3" evidence="8"/>
<evidence type="ECO:0000256" key="6">
    <source>
        <dbReference type="ARBA" id="ARBA00022840"/>
    </source>
</evidence>
<dbReference type="PANTHER" id="PTHR47552">
    <property type="entry name" value="PHOSPHORIBOSYLFORMYLGLYCINAMIDINE SYNTHASE SUBUNIT PURQ"/>
    <property type="match status" value="1"/>
</dbReference>
<keyword evidence="8" id="KW-0808">Transferase</keyword>
<dbReference type="GO" id="GO:0016740">
    <property type="term" value="F:transferase activity"/>
    <property type="evidence" value="ECO:0007669"/>
    <property type="project" value="UniProtKB-KW"/>
</dbReference>
<dbReference type="SMART" id="SM01211">
    <property type="entry name" value="GATase_5"/>
    <property type="match status" value="1"/>
</dbReference>
<evidence type="ECO:0000256" key="3">
    <source>
        <dbReference type="ARBA" id="ARBA00022741"/>
    </source>
</evidence>
<dbReference type="PIRSF" id="PIRSF001586">
    <property type="entry name" value="FGAM_synth_I"/>
    <property type="match status" value="1"/>
</dbReference>
<keyword evidence="3" id="KW-0547">Nucleotide-binding</keyword>
<dbReference type="HAMAP" id="MF_00421">
    <property type="entry name" value="PurQ"/>
    <property type="match status" value="1"/>
</dbReference>
<dbReference type="EMBL" id="UOGA01000114">
    <property type="protein sequence ID" value="VAX18056.1"/>
    <property type="molecule type" value="Genomic_DNA"/>
</dbReference>
<name>A0A3B1BI79_9ZZZZ</name>
<evidence type="ECO:0000256" key="7">
    <source>
        <dbReference type="ARBA" id="ARBA00022962"/>
    </source>
</evidence>
<dbReference type="CDD" id="cd01740">
    <property type="entry name" value="GATase1_FGAR_AT"/>
    <property type="match status" value="1"/>
</dbReference>
<dbReference type="NCBIfam" id="TIGR01737">
    <property type="entry name" value="FGAM_synth_I"/>
    <property type="match status" value="1"/>
</dbReference>
<dbReference type="PANTHER" id="PTHR47552:SF1">
    <property type="entry name" value="PHOSPHORIBOSYLFORMYLGLYCINAMIDINE SYNTHASE SUBUNIT PURQ"/>
    <property type="match status" value="1"/>
</dbReference>
<dbReference type="SUPFAM" id="SSF52317">
    <property type="entry name" value="Class I glutamine amidotransferase-like"/>
    <property type="match status" value="1"/>
</dbReference>
<accession>A0A3B1BI79</accession>
<evidence type="ECO:0000256" key="1">
    <source>
        <dbReference type="ARBA" id="ARBA00022490"/>
    </source>
</evidence>
<keyword evidence="4" id="KW-0658">Purine biosynthesis</keyword>
<proteinExistence type="inferred from homology"/>
<dbReference type="InterPro" id="IPR010075">
    <property type="entry name" value="PRibForGlyAmidine_synth_PurQ"/>
</dbReference>
<keyword evidence="2 8" id="KW-0436">Ligase</keyword>
<keyword evidence="1" id="KW-0963">Cytoplasm</keyword>
<dbReference type="NCBIfam" id="NF002957">
    <property type="entry name" value="PRK03619.1"/>
    <property type="match status" value="1"/>
</dbReference>